<name>A0A6H1ZHN7_9ZZZZ</name>
<proteinExistence type="predicted"/>
<sequence>MKKEMKTKDEQFIDWECSVFGYGYGSGEMYTLQTLKDFFSLLQEERNYDFEILEKELGGAICWLMINILCSADILEYGTSSRYGWLSEKGEKLRDYLKTKTVDDLYNLVMYVDEEKHIRCGIGYCNCDSPKNHRQTCINNELL</sequence>
<dbReference type="EMBL" id="MT144030">
    <property type="protein sequence ID" value="QJA47074.1"/>
    <property type="molecule type" value="Genomic_DNA"/>
</dbReference>
<gene>
    <name evidence="1" type="ORF">TM448A00598_0020</name>
</gene>
<accession>A0A6H1ZHN7</accession>
<organism evidence="1">
    <name type="scientific">viral metagenome</name>
    <dbReference type="NCBI Taxonomy" id="1070528"/>
    <lineage>
        <taxon>unclassified sequences</taxon>
        <taxon>metagenomes</taxon>
        <taxon>organismal metagenomes</taxon>
    </lineage>
</organism>
<evidence type="ECO:0000313" key="1">
    <source>
        <dbReference type="EMBL" id="QJA47074.1"/>
    </source>
</evidence>
<reference evidence="1" key="1">
    <citation type="submission" date="2020-03" db="EMBL/GenBank/DDBJ databases">
        <title>The deep terrestrial virosphere.</title>
        <authorList>
            <person name="Holmfeldt K."/>
            <person name="Nilsson E."/>
            <person name="Simone D."/>
            <person name="Lopez-Fernandez M."/>
            <person name="Wu X."/>
            <person name="de Brujin I."/>
            <person name="Lundin D."/>
            <person name="Andersson A."/>
            <person name="Bertilsson S."/>
            <person name="Dopson M."/>
        </authorList>
    </citation>
    <scope>NUCLEOTIDE SEQUENCE</scope>
    <source>
        <strain evidence="1">TM448A00598</strain>
    </source>
</reference>
<protein>
    <submittedName>
        <fullName evidence="1">Uncharacterized protein</fullName>
    </submittedName>
</protein>
<dbReference type="AlphaFoldDB" id="A0A6H1ZHN7"/>